<keyword evidence="2" id="KW-0812">Transmembrane</keyword>
<accession>A0AAD7FB57</accession>
<feature type="transmembrane region" description="Helical" evidence="2">
    <location>
        <begin position="142"/>
        <end position="161"/>
    </location>
</feature>
<evidence type="ECO:0000256" key="1">
    <source>
        <dbReference type="SAM" id="MobiDB-lite"/>
    </source>
</evidence>
<reference evidence="3" key="1">
    <citation type="submission" date="2023-03" db="EMBL/GenBank/DDBJ databases">
        <title>Massive genome expansion in bonnet fungi (Mycena s.s.) driven by repeated elements and novel gene families across ecological guilds.</title>
        <authorList>
            <consortium name="Lawrence Berkeley National Laboratory"/>
            <person name="Harder C.B."/>
            <person name="Miyauchi S."/>
            <person name="Viragh M."/>
            <person name="Kuo A."/>
            <person name="Thoen E."/>
            <person name="Andreopoulos B."/>
            <person name="Lu D."/>
            <person name="Skrede I."/>
            <person name="Drula E."/>
            <person name="Henrissat B."/>
            <person name="Morin E."/>
            <person name="Kohler A."/>
            <person name="Barry K."/>
            <person name="LaButti K."/>
            <person name="Morin E."/>
            <person name="Salamov A."/>
            <person name="Lipzen A."/>
            <person name="Mereny Z."/>
            <person name="Hegedus B."/>
            <person name="Baldrian P."/>
            <person name="Stursova M."/>
            <person name="Weitz H."/>
            <person name="Taylor A."/>
            <person name="Grigoriev I.V."/>
            <person name="Nagy L.G."/>
            <person name="Martin F."/>
            <person name="Kauserud H."/>
        </authorList>
    </citation>
    <scope>NUCLEOTIDE SEQUENCE</scope>
    <source>
        <strain evidence="3">9284</strain>
    </source>
</reference>
<dbReference type="EMBL" id="JARKIF010000028">
    <property type="protein sequence ID" value="KAJ7613425.1"/>
    <property type="molecule type" value="Genomic_DNA"/>
</dbReference>
<dbReference type="AlphaFoldDB" id="A0AAD7FB57"/>
<feature type="region of interest" description="Disordered" evidence="1">
    <location>
        <begin position="1"/>
        <end position="40"/>
    </location>
</feature>
<feature type="transmembrane region" description="Helical" evidence="2">
    <location>
        <begin position="106"/>
        <end position="130"/>
    </location>
</feature>
<gene>
    <name evidence="3" type="ORF">FB45DRAFT_938329</name>
</gene>
<feature type="transmembrane region" description="Helical" evidence="2">
    <location>
        <begin position="181"/>
        <end position="204"/>
    </location>
</feature>
<feature type="transmembrane region" description="Helical" evidence="2">
    <location>
        <begin position="74"/>
        <end position="94"/>
    </location>
</feature>
<sequence length="243" mass="26420">MLLDNASKADSGAPPCYEDTSDTSLTVTSPESSSSSTSHKHHDFCVRCSSELETPHGLDVEGVGARRKPWNSRIICISGALLFTILLFSFSVVHMAAARRFLSPSVLVLFVALWLIVTFAALGLLLFMGAQHQRHVLSRTTVQIRILLALGLSWIPFIVGLRLENHSACDGYYQNRLSCGMFTTVNVLSWFLVAGLLASAYATYHRARSLHGSELVPVVITPLVPAWRLSNVGDGPGKGAIKI</sequence>
<evidence type="ECO:0000313" key="4">
    <source>
        <dbReference type="Proteomes" id="UP001221142"/>
    </source>
</evidence>
<protein>
    <submittedName>
        <fullName evidence="3">Uncharacterized protein</fullName>
    </submittedName>
</protein>
<organism evidence="3 4">
    <name type="scientific">Roridomyces roridus</name>
    <dbReference type="NCBI Taxonomy" id="1738132"/>
    <lineage>
        <taxon>Eukaryota</taxon>
        <taxon>Fungi</taxon>
        <taxon>Dikarya</taxon>
        <taxon>Basidiomycota</taxon>
        <taxon>Agaricomycotina</taxon>
        <taxon>Agaricomycetes</taxon>
        <taxon>Agaricomycetidae</taxon>
        <taxon>Agaricales</taxon>
        <taxon>Marasmiineae</taxon>
        <taxon>Mycenaceae</taxon>
        <taxon>Roridomyces</taxon>
    </lineage>
</organism>
<evidence type="ECO:0000313" key="3">
    <source>
        <dbReference type="EMBL" id="KAJ7613425.1"/>
    </source>
</evidence>
<keyword evidence="2" id="KW-0472">Membrane</keyword>
<name>A0AAD7FB57_9AGAR</name>
<proteinExistence type="predicted"/>
<keyword evidence="2" id="KW-1133">Transmembrane helix</keyword>
<feature type="compositionally biased region" description="Low complexity" evidence="1">
    <location>
        <begin position="23"/>
        <end position="37"/>
    </location>
</feature>
<keyword evidence="4" id="KW-1185">Reference proteome</keyword>
<dbReference type="Proteomes" id="UP001221142">
    <property type="component" value="Unassembled WGS sequence"/>
</dbReference>
<comment type="caution">
    <text evidence="3">The sequence shown here is derived from an EMBL/GenBank/DDBJ whole genome shotgun (WGS) entry which is preliminary data.</text>
</comment>
<evidence type="ECO:0000256" key="2">
    <source>
        <dbReference type="SAM" id="Phobius"/>
    </source>
</evidence>